<name>A0AAT9SQ65_PSESX</name>
<dbReference type="InterPro" id="IPR006119">
    <property type="entry name" value="Resolv_N"/>
</dbReference>
<reference evidence="5" key="1">
    <citation type="journal article" date="2023" name="PhytoFront">
        <title>The Complete Genome Sequence of Pseudomonas syringae pv. actinidifoliorum ICMP 18803.</title>
        <authorList>
            <person name="Templeton M.D."/>
            <person name="Arshed S."/>
            <person name="Andersen M.T."/>
            <person name="Jayaraman J."/>
        </authorList>
    </citation>
    <scope>NUCLEOTIDE SEQUENCE</scope>
    <source>
        <strain evidence="5">ICMP 18803</strain>
    </source>
</reference>
<evidence type="ECO:0000256" key="2">
    <source>
        <dbReference type="ARBA" id="ARBA00023125"/>
    </source>
</evidence>
<evidence type="ECO:0000259" key="4">
    <source>
        <dbReference type="PROSITE" id="PS51736"/>
    </source>
</evidence>
<dbReference type="Gene3D" id="3.40.50.1390">
    <property type="entry name" value="Resolvase, N-terminal catalytic domain"/>
    <property type="match status" value="1"/>
</dbReference>
<gene>
    <name evidence="5" type="ORF">A237_019180</name>
</gene>
<dbReference type="EMBL" id="CP081457">
    <property type="protein sequence ID" value="UYS83884.1"/>
    <property type="molecule type" value="Genomic_DNA"/>
</dbReference>
<dbReference type="GO" id="GO:0015074">
    <property type="term" value="P:DNA integration"/>
    <property type="evidence" value="ECO:0007669"/>
    <property type="project" value="UniProtKB-KW"/>
</dbReference>
<proteinExistence type="predicted"/>
<evidence type="ECO:0000256" key="1">
    <source>
        <dbReference type="ARBA" id="ARBA00022908"/>
    </source>
</evidence>
<accession>A0AAT9SQ65</accession>
<keyword evidence="3" id="KW-0233">DNA recombination</keyword>
<dbReference type="InterPro" id="IPR036162">
    <property type="entry name" value="Resolvase-like_N_sf"/>
</dbReference>
<feature type="domain" description="Resolvase/invertase-type recombinase catalytic" evidence="4">
    <location>
        <begin position="1"/>
        <end position="77"/>
    </location>
</feature>
<dbReference type="SUPFAM" id="SSF53041">
    <property type="entry name" value="Resolvase-like"/>
    <property type="match status" value="1"/>
</dbReference>
<dbReference type="GO" id="GO:0000150">
    <property type="term" value="F:DNA strand exchange activity"/>
    <property type="evidence" value="ECO:0007669"/>
    <property type="project" value="InterPro"/>
</dbReference>
<dbReference type="GO" id="GO:0003677">
    <property type="term" value="F:DNA binding"/>
    <property type="evidence" value="ECO:0007669"/>
    <property type="project" value="UniProtKB-KW"/>
</dbReference>
<evidence type="ECO:0000313" key="5">
    <source>
        <dbReference type="EMBL" id="UYS83884.1"/>
    </source>
</evidence>
<dbReference type="PROSITE" id="PS00398">
    <property type="entry name" value="RECOMBINASES_2"/>
    <property type="match status" value="1"/>
</dbReference>
<organism evidence="5">
    <name type="scientific">Pseudomonas syringae pv. actinidifoliorum ICMP 18803</name>
    <dbReference type="NCBI Taxonomy" id="1194400"/>
    <lineage>
        <taxon>Bacteria</taxon>
        <taxon>Pseudomonadati</taxon>
        <taxon>Pseudomonadota</taxon>
        <taxon>Gammaproteobacteria</taxon>
        <taxon>Pseudomonadales</taxon>
        <taxon>Pseudomonadaceae</taxon>
        <taxon>Pseudomonas</taxon>
        <taxon>Pseudomonas syringae</taxon>
    </lineage>
</organism>
<dbReference type="InterPro" id="IPR006118">
    <property type="entry name" value="Recombinase_CS"/>
</dbReference>
<sequence length="77" mass="8582">MASVYLKNASGAAADRPEQLRLLKDAHKGDLLLIESIDRLSRLPVDDWQKLKTAIDSKGLRGDSTRTWTPIPRILGQ</sequence>
<dbReference type="PROSITE" id="PS51736">
    <property type="entry name" value="RECOMBINASES_3"/>
    <property type="match status" value="1"/>
</dbReference>
<protein>
    <submittedName>
        <fullName evidence="5">Recombinase family protein</fullName>
    </submittedName>
</protein>
<keyword evidence="1" id="KW-0229">DNA integration</keyword>
<keyword evidence="2" id="KW-0238">DNA-binding</keyword>
<dbReference type="AlphaFoldDB" id="A0AAT9SQ65"/>
<evidence type="ECO:0000256" key="3">
    <source>
        <dbReference type="ARBA" id="ARBA00023172"/>
    </source>
</evidence>
<dbReference type="Pfam" id="PF00239">
    <property type="entry name" value="Resolvase"/>
    <property type="match status" value="1"/>
</dbReference>